<keyword evidence="2" id="KW-1185">Reference proteome</keyword>
<gene>
    <name evidence="1" type="ORF">BV898_12564</name>
</gene>
<proteinExistence type="predicted"/>
<reference evidence="2" key="1">
    <citation type="submission" date="2017-01" db="EMBL/GenBank/DDBJ databases">
        <title>Comparative genomics of anhydrobiosis in the tardigrade Hypsibius dujardini.</title>
        <authorList>
            <person name="Yoshida Y."/>
            <person name="Koutsovoulos G."/>
            <person name="Laetsch D."/>
            <person name="Stevens L."/>
            <person name="Kumar S."/>
            <person name="Horikawa D."/>
            <person name="Ishino K."/>
            <person name="Komine S."/>
            <person name="Tomita M."/>
            <person name="Blaxter M."/>
            <person name="Arakawa K."/>
        </authorList>
    </citation>
    <scope>NUCLEOTIDE SEQUENCE [LARGE SCALE GENOMIC DNA]</scope>
    <source>
        <strain evidence="2">Z151</strain>
    </source>
</reference>
<organism evidence="1 2">
    <name type="scientific">Hypsibius exemplaris</name>
    <name type="common">Freshwater tardigrade</name>
    <dbReference type="NCBI Taxonomy" id="2072580"/>
    <lineage>
        <taxon>Eukaryota</taxon>
        <taxon>Metazoa</taxon>
        <taxon>Ecdysozoa</taxon>
        <taxon>Tardigrada</taxon>
        <taxon>Eutardigrada</taxon>
        <taxon>Parachela</taxon>
        <taxon>Hypsibioidea</taxon>
        <taxon>Hypsibiidae</taxon>
        <taxon>Hypsibius</taxon>
    </lineage>
</organism>
<dbReference type="OrthoDB" id="416437at2759"/>
<name>A0A1W0WDF8_HYPEX</name>
<evidence type="ECO:0000313" key="1">
    <source>
        <dbReference type="EMBL" id="OQV13244.1"/>
    </source>
</evidence>
<dbReference type="AlphaFoldDB" id="A0A1W0WDF8"/>
<comment type="caution">
    <text evidence="1">The sequence shown here is derived from an EMBL/GenBank/DDBJ whole genome shotgun (WGS) entry which is preliminary data.</text>
</comment>
<evidence type="ECO:0000313" key="2">
    <source>
        <dbReference type="Proteomes" id="UP000192578"/>
    </source>
</evidence>
<dbReference type="Proteomes" id="UP000192578">
    <property type="component" value="Unassembled WGS sequence"/>
</dbReference>
<accession>A0A1W0WDF8</accession>
<sequence length="121" mass="14357">MVRLAPHGEIAAADHPKDEVNYSIVRRKNSCLPDMVRVAYGSKYLEEKVFFWQGTEKIHGVHFSVQMIEAFCQRFEGFVDRFIRTESNVFGRVRDWWYRMETSNAAASTFKWLFDGIMRRR</sequence>
<protein>
    <submittedName>
        <fullName evidence="1">Uncharacterized protein</fullName>
    </submittedName>
</protein>
<dbReference type="EMBL" id="MTYJ01000128">
    <property type="protein sequence ID" value="OQV13244.1"/>
    <property type="molecule type" value="Genomic_DNA"/>
</dbReference>